<evidence type="ECO:0000256" key="1">
    <source>
        <dbReference type="SAM" id="MobiDB-lite"/>
    </source>
</evidence>
<keyword evidence="3" id="KW-1185">Reference proteome</keyword>
<feature type="region of interest" description="Disordered" evidence="1">
    <location>
        <begin position="1"/>
        <end position="29"/>
    </location>
</feature>
<dbReference type="EMBL" id="JAHUTI010030125">
    <property type="protein sequence ID" value="MED6241770.1"/>
    <property type="molecule type" value="Genomic_DNA"/>
</dbReference>
<accession>A0ABU7AWL4</accession>
<dbReference type="Proteomes" id="UP001345963">
    <property type="component" value="Unassembled WGS sequence"/>
</dbReference>
<evidence type="ECO:0000313" key="2">
    <source>
        <dbReference type="EMBL" id="MED6241770.1"/>
    </source>
</evidence>
<organism evidence="2 3">
    <name type="scientific">Ataeniobius toweri</name>
    <dbReference type="NCBI Taxonomy" id="208326"/>
    <lineage>
        <taxon>Eukaryota</taxon>
        <taxon>Metazoa</taxon>
        <taxon>Chordata</taxon>
        <taxon>Craniata</taxon>
        <taxon>Vertebrata</taxon>
        <taxon>Euteleostomi</taxon>
        <taxon>Actinopterygii</taxon>
        <taxon>Neopterygii</taxon>
        <taxon>Teleostei</taxon>
        <taxon>Neoteleostei</taxon>
        <taxon>Acanthomorphata</taxon>
        <taxon>Ovalentaria</taxon>
        <taxon>Atherinomorphae</taxon>
        <taxon>Cyprinodontiformes</taxon>
        <taxon>Goodeidae</taxon>
        <taxon>Ataeniobius</taxon>
    </lineage>
</organism>
<protein>
    <submittedName>
        <fullName evidence="2">Uncharacterized protein</fullName>
    </submittedName>
</protein>
<evidence type="ECO:0000313" key="3">
    <source>
        <dbReference type="Proteomes" id="UP001345963"/>
    </source>
</evidence>
<name>A0ABU7AWL4_9TELE</name>
<proteinExistence type="predicted"/>
<gene>
    <name evidence="2" type="ORF">ATANTOWER_026306</name>
</gene>
<feature type="region of interest" description="Disordered" evidence="1">
    <location>
        <begin position="204"/>
        <end position="251"/>
    </location>
</feature>
<comment type="caution">
    <text evidence="2">The sequence shown here is derived from an EMBL/GenBank/DDBJ whole genome shotgun (WGS) entry which is preliminary data.</text>
</comment>
<feature type="compositionally biased region" description="Polar residues" evidence="1">
    <location>
        <begin position="7"/>
        <end position="21"/>
    </location>
</feature>
<reference evidence="2 3" key="1">
    <citation type="submission" date="2021-07" db="EMBL/GenBank/DDBJ databases">
        <authorList>
            <person name="Palmer J.M."/>
        </authorList>
    </citation>
    <scope>NUCLEOTIDE SEQUENCE [LARGE SCALE GENOMIC DNA]</scope>
    <source>
        <strain evidence="2 3">AT_MEX2019</strain>
        <tissue evidence="2">Muscle</tissue>
    </source>
</reference>
<sequence length="251" mass="26835">MDKRQGTPWTGCQSIAGQHTNNHAHTHSPKGNLECLEALIGREEARVPSENPRMHGENMQTPCRKTPGWESNPGPSCCKATVLPTAPPCSPQTEISKFIIMGSSVCTRSCDGLVTCPGCTLPLAHRLLEIGTRKGGGPQTVRAEQTAWLLCRSNTTCPAEQLLLTSSGGVTLTGSTCRRSGCSLCDRGYTGGFALGLLSLKAGAESEGERPTTPCFDPGTGKPPTPDRPQEPNRSALTKKRRRQREDGLKT</sequence>